<sequence>MAGKLGVPWRPDLMTGKTPQAAQYQRALGEAYFQQGMRETGNLPDAIKYYHGGPDRRQWGPKTRNYADQVLARMGTR</sequence>
<proteinExistence type="predicted"/>
<protein>
    <recommendedName>
        <fullName evidence="3">Transglycosylase SLT domain-containing protein</fullName>
    </recommendedName>
</protein>
<dbReference type="Proteomes" id="UP000788153">
    <property type="component" value="Unassembled WGS sequence"/>
</dbReference>
<evidence type="ECO:0008006" key="3">
    <source>
        <dbReference type="Google" id="ProtNLM"/>
    </source>
</evidence>
<evidence type="ECO:0000313" key="2">
    <source>
        <dbReference type="Proteomes" id="UP000788153"/>
    </source>
</evidence>
<keyword evidence="2" id="KW-1185">Reference proteome</keyword>
<reference evidence="1 2" key="1">
    <citation type="submission" date="2020-03" db="EMBL/GenBank/DDBJ databases">
        <title>Genomic Encyclopedia of Type Strains, Phase IV (KMG-IV): sequencing the most valuable type-strain genomes for metagenomic binning, comparative biology and taxonomic classification.</title>
        <authorList>
            <person name="Goeker M."/>
        </authorList>
    </citation>
    <scope>NUCLEOTIDE SEQUENCE [LARGE SCALE GENOMIC DNA]</scope>
    <source>
        <strain evidence="1 2">DSM 22753</strain>
    </source>
</reference>
<dbReference type="Gene3D" id="1.10.530.10">
    <property type="match status" value="1"/>
</dbReference>
<organism evidence="1 2">
    <name type="scientific">Sphingomonas japonica</name>
    <dbReference type="NCBI Taxonomy" id="511662"/>
    <lineage>
        <taxon>Bacteria</taxon>
        <taxon>Pseudomonadati</taxon>
        <taxon>Pseudomonadota</taxon>
        <taxon>Alphaproteobacteria</taxon>
        <taxon>Sphingomonadales</taxon>
        <taxon>Sphingomonadaceae</taxon>
        <taxon>Sphingomonas</taxon>
    </lineage>
</organism>
<name>A0ABX0U2P3_9SPHN</name>
<evidence type="ECO:0000313" key="1">
    <source>
        <dbReference type="EMBL" id="NIJ24839.1"/>
    </source>
</evidence>
<dbReference type="EMBL" id="JAASQP010000001">
    <property type="protein sequence ID" value="NIJ24839.1"/>
    <property type="molecule type" value="Genomic_DNA"/>
</dbReference>
<accession>A0ABX0U2P3</accession>
<gene>
    <name evidence="1" type="ORF">FHT01_002381</name>
</gene>
<comment type="caution">
    <text evidence="1">The sequence shown here is derived from an EMBL/GenBank/DDBJ whole genome shotgun (WGS) entry which is preliminary data.</text>
</comment>